<dbReference type="Gene3D" id="2.30.30.40">
    <property type="entry name" value="SH3 Domains"/>
    <property type="match status" value="1"/>
</dbReference>
<organism evidence="3 4">
    <name type="scientific">Streptomyces zinciresistens K42</name>
    <dbReference type="NCBI Taxonomy" id="700597"/>
    <lineage>
        <taxon>Bacteria</taxon>
        <taxon>Bacillati</taxon>
        <taxon>Actinomycetota</taxon>
        <taxon>Actinomycetes</taxon>
        <taxon>Kitasatosporales</taxon>
        <taxon>Streptomycetaceae</taxon>
        <taxon>Streptomyces</taxon>
    </lineage>
</organism>
<dbReference type="Proteomes" id="UP000004217">
    <property type="component" value="Unassembled WGS sequence"/>
</dbReference>
<keyword evidence="2" id="KW-0812">Transmembrane</keyword>
<dbReference type="EMBL" id="AGBF01000054">
    <property type="protein sequence ID" value="EGX58469.1"/>
    <property type="molecule type" value="Genomic_DNA"/>
</dbReference>
<keyword evidence="2" id="KW-0472">Membrane</keyword>
<gene>
    <name evidence="3" type="ORF">SZN_17572</name>
</gene>
<sequence length="139" mass="14965">MQTTSDGIPEAAQATPPASRRTRSNLIGRVAASTAVAIFAAVGTTIAIAPTASAVDSKGCNSAWYYFDGHINTNGVNLRSGPGTSYASKGLLSKGTRTYMYCYHKASGAKMWSWEYIKVTSGPNKNVKGWVRSSYNDWW</sequence>
<keyword evidence="2" id="KW-1133">Transmembrane helix</keyword>
<evidence type="ECO:0000256" key="2">
    <source>
        <dbReference type="SAM" id="Phobius"/>
    </source>
</evidence>
<comment type="caution">
    <text evidence="3">The sequence shown here is derived from an EMBL/GenBank/DDBJ whole genome shotgun (WGS) entry which is preliminary data.</text>
</comment>
<protein>
    <recommendedName>
        <fullName evidence="5">SH3b domain-containing protein</fullName>
    </recommendedName>
</protein>
<evidence type="ECO:0008006" key="5">
    <source>
        <dbReference type="Google" id="ProtNLM"/>
    </source>
</evidence>
<evidence type="ECO:0000256" key="1">
    <source>
        <dbReference type="SAM" id="MobiDB-lite"/>
    </source>
</evidence>
<keyword evidence="4" id="KW-1185">Reference proteome</keyword>
<evidence type="ECO:0000313" key="3">
    <source>
        <dbReference type="EMBL" id="EGX58469.1"/>
    </source>
</evidence>
<accession>G2GDD7</accession>
<dbReference type="PATRIC" id="fig|700597.3.peg.3445"/>
<proteinExistence type="predicted"/>
<reference evidence="3 4" key="1">
    <citation type="submission" date="2011-08" db="EMBL/GenBank/DDBJ databases">
        <authorList>
            <person name="Lin Y."/>
            <person name="Hao X."/>
            <person name="Johnstone L."/>
            <person name="Miller S.J."/>
            <person name="Wei G."/>
            <person name="Rensing C."/>
        </authorList>
    </citation>
    <scope>NUCLEOTIDE SEQUENCE [LARGE SCALE GENOMIC DNA]</scope>
    <source>
        <strain evidence="3 4">K42</strain>
    </source>
</reference>
<name>G2GDD7_9ACTN</name>
<feature type="region of interest" description="Disordered" evidence="1">
    <location>
        <begin position="1"/>
        <end position="22"/>
    </location>
</feature>
<feature type="transmembrane region" description="Helical" evidence="2">
    <location>
        <begin position="30"/>
        <end position="52"/>
    </location>
</feature>
<dbReference type="RefSeq" id="WP_007496740.1">
    <property type="nucleotide sequence ID" value="NZ_AGBF01000054.1"/>
</dbReference>
<dbReference type="OrthoDB" id="4318231at2"/>
<evidence type="ECO:0000313" key="4">
    <source>
        <dbReference type="Proteomes" id="UP000004217"/>
    </source>
</evidence>
<dbReference type="AlphaFoldDB" id="G2GDD7"/>